<keyword evidence="2" id="KW-1185">Reference proteome</keyword>
<protein>
    <submittedName>
        <fullName evidence="1">Uncharacterized protein</fullName>
    </submittedName>
</protein>
<sequence length="214" mass="22334">MAAGRGLVDGGVLYSRCIGGSGQKNPERCSCGDDFSSIAEGRSIGGSGSEMVDLMRFEVEDDVTGYGAASLEANGVIGLALDGCPFGQSEGLDRDRLLLKHRQSRVALQLVTFVTCGSSKLIGVMGSQPMQSSVHAVGVSTNPDPGSRVFVGNGRIPRGAKEVASRAAKCLLEARWQPMVVYTFGEVESMASVFGSEAEGRQIGVFFKKSGSGS</sequence>
<evidence type="ECO:0000313" key="1">
    <source>
        <dbReference type="EMBL" id="KAJ4981297.1"/>
    </source>
</evidence>
<accession>A0A9Q0R361</accession>
<evidence type="ECO:0000313" key="2">
    <source>
        <dbReference type="Proteomes" id="UP001141806"/>
    </source>
</evidence>
<comment type="caution">
    <text evidence="1">The sequence shown here is derived from an EMBL/GenBank/DDBJ whole genome shotgun (WGS) entry which is preliminary data.</text>
</comment>
<reference evidence="1" key="1">
    <citation type="journal article" date="2023" name="Plant J.">
        <title>The genome of the king protea, Protea cynaroides.</title>
        <authorList>
            <person name="Chang J."/>
            <person name="Duong T.A."/>
            <person name="Schoeman C."/>
            <person name="Ma X."/>
            <person name="Roodt D."/>
            <person name="Barker N."/>
            <person name="Li Z."/>
            <person name="Van de Peer Y."/>
            <person name="Mizrachi E."/>
        </authorList>
    </citation>
    <scope>NUCLEOTIDE SEQUENCE</scope>
    <source>
        <tissue evidence="1">Young leaves</tissue>
    </source>
</reference>
<name>A0A9Q0R361_9MAGN</name>
<dbReference type="AlphaFoldDB" id="A0A9Q0R361"/>
<dbReference type="Proteomes" id="UP001141806">
    <property type="component" value="Unassembled WGS sequence"/>
</dbReference>
<proteinExistence type="predicted"/>
<dbReference type="EMBL" id="JAMYWD010000001">
    <property type="protein sequence ID" value="KAJ4981297.1"/>
    <property type="molecule type" value="Genomic_DNA"/>
</dbReference>
<gene>
    <name evidence="1" type="ORF">NE237_032134</name>
</gene>
<organism evidence="1 2">
    <name type="scientific">Protea cynaroides</name>
    <dbReference type="NCBI Taxonomy" id="273540"/>
    <lineage>
        <taxon>Eukaryota</taxon>
        <taxon>Viridiplantae</taxon>
        <taxon>Streptophyta</taxon>
        <taxon>Embryophyta</taxon>
        <taxon>Tracheophyta</taxon>
        <taxon>Spermatophyta</taxon>
        <taxon>Magnoliopsida</taxon>
        <taxon>Proteales</taxon>
        <taxon>Proteaceae</taxon>
        <taxon>Protea</taxon>
    </lineage>
</organism>